<evidence type="ECO:0000256" key="1">
    <source>
        <dbReference type="ARBA" id="ARBA00010296"/>
    </source>
</evidence>
<dbReference type="Proteomes" id="UP000594800">
    <property type="component" value="Chromosome"/>
</dbReference>
<gene>
    <name evidence="8" type="ORF">I0K15_10935</name>
</gene>
<dbReference type="PROSITE" id="PS51257">
    <property type="entry name" value="PROKAR_LIPOPROTEIN"/>
    <property type="match status" value="1"/>
</dbReference>
<dbReference type="KEGG" id="poz:I0K15_10935"/>
<keyword evidence="3 7" id="KW-0732">Signal</keyword>
<evidence type="ECO:0000313" key="9">
    <source>
        <dbReference type="Proteomes" id="UP000594800"/>
    </source>
</evidence>
<evidence type="ECO:0000256" key="5">
    <source>
        <dbReference type="ARBA" id="ARBA00023139"/>
    </source>
</evidence>
<dbReference type="Pfam" id="PF08085">
    <property type="entry name" value="Entericidin"/>
    <property type="match status" value="1"/>
</dbReference>
<evidence type="ECO:0000256" key="7">
    <source>
        <dbReference type="SAM" id="SignalP"/>
    </source>
</evidence>
<dbReference type="EMBL" id="CP064942">
    <property type="protein sequence ID" value="QPH52341.1"/>
    <property type="molecule type" value="Genomic_DNA"/>
</dbReference>
<keyword evidence="4" id="KW-0472">Membrane</keyword>
<keyword evidence="9" id="KW-1185">Reference proteome</keyword>
<evidence type="ECO:0000256" key="4">
    <source>
        <dbReference type="ARBA" id="ARBA00023136"/>
    </source>
</evidence>
<evidence type="ECO:0000256" key="2">
    <source>
        <dbReference type="ARBA" id="ARBA00022475"/>
    </source>
</evidence>
<protein>
    <submittedName>
        <fullName evidence="8">Entericidin A/B family lipoprotein</fullName>
    </submittedName>
</protein>
<comment type="similarity">
    <text evidence="1">Belongs to the EcnA/EcnB lipoprotein family.</text>
</comment>
<feature type="chain" id="PRO_5032643197" evidence="7">
    <location>
        <begin position="26"/>
        <end position="47"/>
    </location>
</feature>
<evidence type="ECO:0000256" key="3">
    <source>
        <dbReference type="ARBA" id="ARBA00022729"/>
    </source>
</evidence>
<proteinExistence type="inferred from homology"/>
<dbReference type="AlphaFoldDB" id="A0A7S9QBS3"/>
<keyword evidence="6 8" id="KW-0449">Lipoprotein</keyword>
<organism evidence="8 9">
    <name type="scientific">Pontivivens ytuae</name>
    <dbReference type="NCBI Taxonomy" id="2789856"/>
    <lineage>
        <taxon>Bacteria</taxon>
        <taxon>Pseudomonadati</taxon>
        <taxon>Pseudomonadota</taxon>
        <taxon>Alphaproteobacteria</taxon>
        <taxon>Rhodobacterales</taxon>
        <taxon>Paracoccaceae</taxon>
        <taxon>Pontivivens</taxon>
    </lineage>
</organism>
<dbReference type="GO" id="GO:0009636">
    <property type="term" value="P:response to toxic substance"/>
    <property type="evidence" value="ECO:0007669"/>
    <property type="project" value="InterPro"/>
</dbReference>
<evidence type="ECO:0000256" key="6">
    <source>
        <dbReference type="ARBA" id="ARBA00023288"/>
    </source>
</evidence>
<keyword evidence="2" id="KW-1003">Cell membrane</keyword>
<dbReference type="RefSeq" id="WP_196101555.1">
    <property type="nucleotide sequence ID" value="NZ_CP064942.1"/>
</dbReference>
<reference evidence="8 9" key="1">
    <citation type="submission" date="2020-11" db="EMBL/GenBank/DDBJ databases">
        <title>Description of Pontivivens ytuae sp. nov. isolated from deep sea sediment of Mariana Trench.</title>
        <authorList>
            <person name="Wang Z."/>
            <person name="Sun Q.-L."/>
            <person name="Xu X.-D."/>
            <person name="Tang Y.-Z."/>
            <person name="Zhang J."/>
        </authorList>
    </citation>
    <scope>NUCLEOTIDE SEQUENCE [LARGE SCALE GENOMIC DNA]</scope>
    <source>
        <strain evidence="8 9">MT2928</strain>
    </source>
</reference>
<sequence length="47" mass="4649">MSRSIRAVTALTLVGLFLAACNTVAGVGRDIEAGGEAITGTAEDAAQ</sequence>
<keyword evidence="5" id="KW-0564">Palmitate</keyword>
<name>A0A7S9QBS3_9RHOB</name>
<feature type="signal peptide" evidence="7">
    <location>
        <begin position="1"/>
        <end position="25"/>
    </location>
</feature>
<dbReference type="GO" id="GO:0016020">
    <property type="term" value="C:membrane"/>
    <property type="evidence" value="ECO:0007669"/>
    <property type="project" value="InterPro"/>
</dbReference>
<dbReference type="InterPro" id="IPR012556">
    <property type="entry name" value="Entericidin"/>
</dbReference>
<evidence type="ECO:0000313" key="8">
    <source>
        <dbReference type="EMBL" id="QPH52341.1"/>
    </source>
</evidence>
<accession>A0A7S9QBS3</accession>